<protein>
    <submittedName>
        <fullName evidence="3">Uncharacterized protein</fullName>
    </submittedName>
</protein>
<name>A0A6J5SGJ5_9CAUD</name>
<proteinExistence type="predicted"/>
<evidence type="ECO:0000313" key="3">
    <source>
        <dbReference type="EMBL" id="CAB4213060.1"/>
    </source>
</evidence>
<reference evidence="3" key="1">
    <citation type="submission" date="2020-05" db="EMBL/GenBank/DDBJ databases">
        <authorList>
            <person name="Chiriac C."/>
            <person name="Salcher M."/>
            <person name="Ghai R."/>
            <person name="Kavagutti S V."/>
        </authorList>
    </citation>
    <scope>NUCLEOTIDE SEQUENCE</scope>
</reference>
<dbReference type="EMBL" id="LR796424">
    <property type="protein sequence ID" value="CAB4144561.1"/>
    <property type="molecule type" value="Genomic_DNA"/>
</dbReference>
<accession>A0A6J5SGJ5</accession>
<evidence type="ECO:0000313" key="2">
    <source>
        <dbReference type="EMBL" id="CAB4183210.1"/>
    </source>
</evidence>
<dbReference type="EMBL" id="LR797389">
    <property type="protein sequence ID" value="CAB4213060.1"/>
    <property type="molecule type" value="Genomic_DNA"/>
</dbReference>
<dbReference type="EMBL" id="LR797029">
    <property type="protein sequence ID" value="CAB4183210.1"/>
    <property type="molecule type" value="Genomic_DNA"/>
</dbReference>
<gene>
    <name evidence="2" type="ORF">UFOVP1089_44</name>
    <name evidence="3" type="ORF">UFOVP1443_63</name>
    <name evidence="1" type="ORF">UFOVP459_41</name>
</gene>
<organism evidence="3">
    <name type="scientific">uncultured Caudovirales phage</name>
    <dbReference type="NCBI Taxonomy" id="2100421"/>
    <lineage>
        <taxon>Viruses</taxon>
        <taxon>Duplodnaviria</taxon>
        <taxon>Heunggongvirae</taxon>
        <taxon>Uroviricota</taxon>
        <taxon>Caudoviricetes</taxon>
        <taxon>Peduoviridae</taxon>
        <taxon>Maltschvirus</taxon>
        <taxon>Maltschvirus maltsch</taxon>
    </lineage>
</organism>
<sequence>MNLELIKQIVNSELMDDTLKIRRILDIVMKYKKSLESIESIES</sequence>
<evidence type="ECO:0000313" key="1">
    <source>
        <dbReference type="EMBL" id="CAB4144561.1"/>
    </source>
</evidence>